<dbReference type="EMBL" id="BHVO01000053">
    <property type="protein sequence ID" value="GCA71403.1"/>
    <property type="molecule type" value="Genomic_DNA"/>
</dbReference>
<evidence type="ECO:0000313" key="2">
    <source>
        <dbReference type="Proteomes" id="UP000323569"/>
    </source>
</evidence>
<evidence type="ECO:0000313" key="1">
    <source>
        <dbReference type="EMBL" id="GCA71403.1"/>
    </source>
</evidence>
<proteinExistence type="predicted"/>
<protein>
    <submittedName>
        <fullName evidence="1">Uncharacterized protein</fullName>
    </submittedName>
</protein>
<dbReference type="AlphaFoldDB" id="A0A5A5R523"/>
<comment type="caution">
    <text evidence="1">The sequence shown here is derived from an EMBL/GenBank/DDBJ whole genome shotgun (WGS) entry which is preliminary data.</text>
</comment>
<sequence>MSGLPPYINTRKLTKPLLHGASKKKLKRDYWVHFLLENGRSAMLRRSAMLSRAVGPLYR</sequence>
<dbReference type="Proteomes" id="UP000323569">
    <property type="component" value="Unassembled WGS sequence"/>
</dbReference>
<organism evidence="1 2">
    <name type="scientific">Microcystis aeruginosa NIES-2519</name>
    <dbReference type="NCBI Taxonomy" id="2303981"/>
    <lineage>
        <taxon>Bacteria</taxon>
        <taxon>Bacillati</taxon>
        <taxon>Cyanobacteriota</taxon>
        <taxon>Cyanophyceae</taxon>
        <taxon>Oscillatoriophycideae</taxon>
        <taxon>Chroococcales</taxon>
        <taxon>Microcystaceae</taxon>
        <taxon>Microcystis</taxon>
    </lineage>
</organism>
<accession>A0A5A5R523</accession>
<gene>
    <name evidence="1" type="ORF">MiYa_02942</name>
</gene>
<name>A0A5A5R523_MICAE</name>
<reference evidence="1 2" key="1">
    <citation type="submission" date="2018-09" db="EMBL/GenBank/DDBJ databases">
        <title>Evolutionary history of phycoerythrin pigmentation in the water bloom-forming cyanobacterium Microcystis aeruginosa.</title>
        <authorList>
            <person name="Tanabe Y."/>
            <person name="Tanabe Y."/>
            <person name="Yamaguchi H."/>
        </authorList>
    </citation>
    <scope>NUCLEOTIDE SEQUENCE [LARGE SCALE GENOMIC DNA]</scope>
    <source>
        <strain evidence="1 2">NIES-2519</strain>
    </source>
</reference>